<evidence type="ECO:0000256" key="4">
    <source>
        <dbReference type="ARBA" id="ARBA00022597"/>
    </source>
</evidence>
<feature type="transmembrane region" description="Helical" evidence="12">
    <location>
        <begin position="397"/>
        <end position="416"/>
    </location>
</feature>
<gene>
    <name evidence="16" type="ORF">MOO47_02670</name>
</gene>
<feature type="transmembrane region" description="Helical" evidence="12">
    <location>
        <begin position="301"/>
        <end position="326"/>
    </location>
</feature>
<dbReference type="CDD" id="cd00212">
    <property type="entry name" value="PTS_IIB_glc"/>
    <property type="match status" value="1"/>
</dbReference>
<feature type="transmembrane region" description="Helical" evidence="12">
    <location>
        <begin position="104"/>
        <end position="125"/>
    </location>
</feature>
<dbReference type="Gene3D" id="2.70.70.10">
    <property type="entry name" value="Glucose Permease (Domain IIA)"/>
    <property type="match status" value="1"/>
</dbReference>
<dbReference type="InterPro" id="IPR013013">
    <property type="entry name" value="PTS_EIIC_1"/>
</dbReference>
<keyword evidence="7 12" id="KW-0812">Transmembrane</keyword>
<evidence type="ECO:0000256" key="12">
    <source>
        <dbReference type="SAM" id="Phobius"/>
    </source>
</evidence>
<evidence type="ECO:0000256" key="2">
    <source>
        <dbReference type="ARBA" id="ARBA00022448"/>
    </source>
</evidence>
<dbReference type="InterPro" id="IPR050558">
    <property type="entry name" value="PTS_Sugar-Specific_Components"/>
</dbReference>
<dbReference type="InterPro" id="IPR001996">
    <property type="entry name" value="PTS_IIB_1"/>
</dbReference>
<feature type="transmembrane region" description="Helical" evidence="12">
    <location>
        <begin position="444"/>
        <end position="463"/>
    </location>
</feature>
<keyword evidence="4" id="KW-0762">Sugar transport</keyword>
<evidence type="ECO:0000256" key="8">
    <source>
        <dbReference type="ARBA" id="ARBA00022777"/>
    </source>
</evidence>
<feature type="transmembrane region" description="Helical" evidence="12">
    <location>
        <begin position="371"/>
        <end position="390"/>
    </location>
</feature>
<evidence type="ECO:0000256" key="5">
    <source>
        <dbReference type="ARBA" id="ARBA00022679"/>
    </source>
</evidence>
<dbReference type="Pfam" id="PF00358">
    <property type="entry name" value="PTS_EIIA_1"/>
    <property type="match status" value="1"/>
</dbReference>
<dbReference type="NCBIfam" id="TIGR00830">
    <property type="entry name" value="PTBA"/>
    <property type="match status" value="1"/>
</dbReference>
<evidence type="ECO:0000256" key="7">
    <source>
        <dbReference type="ARBA" id="ARBA00022692"/>
    </source>
</evidence>
<dbReference type="PROSITE" id="PS01035">
    <property type="entry name" value="PTS_EIIB_TYPE_1_CYS"/>
    <property type="match status" value="1"/>
</dbReference>
<evidence type="ECO:0000259" key="14">
    <source>
        <dbReference type="PROSITE" id="PS51098"/>
    </source>
</evidence>
<accession>A0ABY4PEG5</accession>
<feature type="transmembrane region" description="Helical" evidence="12">
    <location>
        <begin position="145"/>
        <end position="163"/>
    </location>
</feature>
<dbReference type="Pfam" id="PF00367">
    <property type="entry name" value="PTS_EIIB"/>
    <property type="match status" value="1"/>
</dbReference>
<keyword evidence="2" id="KW-0813">Transport</keyword>
<feature type="transmembrane region" description="Helical" evidence="12">
    <location>
        <begin position="338"/>
        <end position="359"/>
    </location>
</feature>
<dbReference type="RefSeq" id="WP_249513258.1">
    <property type="nucleotide sequence ID" value="NZ_CP093365.1"/>
</dbReference>
<dbReference type="Pfam" id="PF02378">
    <property type="entry name" value="PTS_EIIC"/>
    <property type="match status" value="1"/>
</dbReference>
<dbReference type="EMBL" id="CP093365">
    <property type="protein sequence ID" value="UQS84074.1"/>
    <property type="molecule type" value="Genomic_DNA"/>
</dbReference>
<evidence type="ECO:0000256" key="9">
    <source>
        <dbReference type="ARBA" id="ARBA00022989"/>
    </source>
</evidence>
<keyword evidence="6" id="KW-0598">Phosphotransferase system</keyword>
<dbReference type="Proteomes" id="UP000831947">
    <property type="component" value="Chromosome"/>
</dbReference>
<dbReference type="InterPro" id="IPR001127">
    <property type="entry name" value="PTS_EIIA_1_perm"/>
</dbReference>
<dbReference type="InterPro" id="IPR011055">
    <property type="entry name" value="Dup_hybrid_motif"/>
</dbReference>
<organism evidence="16 17">
    <name type="scientific">Bombilactobacillus thymidiniphilus</name>
    <dbReference type="NCBI Taxonomy" id="2923363"/>
    <lineage>
        <taxon>Bacteria</taxon>
        <taxon>Bacillati</taxon>
        <taxon>Bacillota</taxon>
        <taxon>Bacilli</taxon>
        <taxon>Lactobacillales</taxon>
        <taxon>Lactobacillaceae</taxon>
        <taxon>Bombilactobacillus</taxon>
    </lineage>
</organism>
<evidence type="ECO:0000256" key="10">
    <source>
        <dbReference type="ARBA" id="ARBA00023136"/>
    </source>
</evidence>
<keyword evidence="10 12" id="KW-0472">Membrane</keyword>
<evidence type="ECO:0000313" key="17">
    <source>
        <dbReference type="Proteomes" id="UP000831947"/>
    </source>
</evidence>
<evidence type="ECO:0000256" key="1">
    <source>
        <dbReference type="ARBA" id="ARBA00004651"/>
    </source>
</evidence>
<dbReference type="PROSITE" id="PS51098">
    <property type="entry name" value="PTS_EIIB_TYPE_1"/>
    <property type="match status" value="1"/>
</dbReference>
<dbReference type="PROSITE" id="PS00371">
    <property type="entry name" value="PTS_EIIA_TYPE_1_HIS"/>
    <property type="match status" value="1"/>
</dbReference>
<keyword evidence="9 12" id="KW-1133">Transmembrane helix</keyword>
<comment type="subcellular location">
    <subcellularLocation>
        <location evidence="1">Cell membrane</location>
        <topology evidence="1">Multi-pass membrane protein</topology>
    </subcellularLocation>
</comment>
<dbReference type="PANTHER" id="PTHR30175">
    <property type="entry name" value="PHOSPHOTRANSFERASE SYSTEM TRANSPORT PROTEIN"/>
    <property type="match status" value="1"/>
</dbReference>
<dbReference type="InterPro" id="IPR003352">
    <property type="entry name" value="PTS_EIIC"/>
</dbReference>
<feature type="domain" description="PTS EIIA type-1" evidence="13">
    <location>
        <begin position="513"/>
        <end position="617"/>
    </location>
</feature>
<dbReference type="InterPro" id="IPR036878">
    <property type="entry name" value="Glu_permease_IIB"/>
</dbReference>
<evidence type="ECO:0000256" key="11">
    <source>
        <dbReference type="PROSITE-ProRule" id="PRU00421"/>
    </source>
</evidence>
<evidence type="ECO:0000313" key="16">
    <source>
        <dbReference type="EMBL" id="UQS84074.1"/>
    </source>
</evidence>
<dbReference type="SUPFAM" id="SSF55604">
    <property type="entry name" value="Glucose permease domain IIB"/>
    <property type="match status" value="1"/>
</dbReference>
<proteinExistence type="predicted"/>
<keyword evidence="17" id="KW-1185">Reference proteome</keyword>
<evidence type="ECO:0000256" key="3">
    <source>
        <dbReference type="ARBA" id="ARBA00022475"/>
    </source>
</evidence>
<feature type="domain" description="PTS EIIC type-1" evidence="15">
    <location>
        <begin position="106"/>
        <end position="475"/>
    </location>
</feature>
<feature type="transmembrane region" description="Helical" evidence="12">
    <location>
        <begin position="175"/>
        <end position="196"/>
    </location>
</feature>
<dbReference type="PROSITE" id="PS51093">
    <property type="entry name" value="PTS_EIIA_TYPE_1"/>
    <property type="match status" value="1"/>
</dbReference>
<dbReference type="Gene3D" id="3.30.1360.60">
    <property type="entry name" value="Glucose permease domain IIB"/>
    <property type="match status" value="1"/>
</dbReference>
<evidence type="ECO:0000259" key="13">
    <source>
        <dbReference type="PROSITE" id="PS51093"/>
    </source>
</evidence>
<feature type="transmembrane region" description="Helical" evidence="12">
    <location>
        <begin position="216"/>
        <end position="240"/>
    </location>
</feature>
<feature type="active site" description="Phosphocysteine intermediate; for EIIB activity" evidence="11">
    <location>
        <position position="26"/>
    </location>
</feature>
<feature type="domain" description="PTS EIIB type-1" evidence="14">
    <location>
        <begin position="4"/>
        <end position="86"/>
    </location>
</feature>
<keyword evidence="5 16" id="KW-0808">Transferase</keyword>
<reference evidence="16 17" key="1">
    <citation type="journal article" date="2022" name="Int. J. Syst. Evol. Microbiol.">
        <title>Apilactobacillus apisilvae sp. nov., Nicolia spurrieriana gen. nov. sp. nov., Bombilactobacillus folatiphilus sp. nov. and Bombilactobacillus thymidiniphilus sp. nov., four new lactic acid bacterial isolates from stingless bees Tetragonula carbonaria and Austroplebeia australis.</title>
        <authorList>
            <person name="Oliphant S.A."/>
            <person name="Watson-Haigh N.S."/>
            <person name="Sumby K.M."/>
            <person name="Gardner J."/>
            <person name="Groom S."/>
            <person name="Jiranek V."/>
        </authorList>
    </citation>
    <scope>NUCLEOTIDE SEQUENCE [LARGE SCALE GENOMIC DNA]</scope>
    <source>
        <strain evidence="16 17">SG4_A1</strain>
    </source>
</reference>
<evidence type="ECO:0000256" key="6">
    <source>
        <dbReference type="ARBA" id="ARBA00022683"/>
    </source>
</evidence>
<feature type="transmembrane region" description="Helical" evidence="12">
    <location>
        <begin position="260"/>
        <end position="281"/>
    </location>
</feature>
<dbReference type="NCBIfam" id="TIGR01995">
    <property type="entry name" value="PTS-II-ABC-beta"/>
    <property type="match status" value="1"/>
</dbReference>
<dbReference type="InterPro" id="IPR018113">
    <property type="entry name" value="PTrfase_EIIB_Cys"/>
</dbReference>
<dbReference type="SUPFAM" id="SSF51261">
    <property type="entry name" value="Duplicated hybrid motif"/>
    <property type="match status" value="1"/>
</dbReference>
<sequence length="642" mass="68827">MAYEQLSRQIIDGVGGTDNIASVVHCTTRLRFKLKNENKANDQEIKKIDGVLSLVKSGGQYQVVIGNNVGDVYNTLIKVGKLNNDGAVADDYVDNKHMSLLDRFIDLISSLFNPLLGPLCATGMIKGFNALFLAMHILTNRSGTYIILNAIGDSLFYFLPVILGISSARKFKVDIYLGATIGASLCYPTIVALVNSKKTLFTLFQGSFLQSPIHTTFLGIPVISMNYTSSVIPVIIAMWFASKVQKVARRIIPNVVKTFLVPFCVLLITIPVTFLVIGPLATWLGNGISALCMMFYNLSPILAGVLIGGFWQIFVMFGLHWGFVAASMANLASKGFDPILVLSCGASFAQTGVVLAMLFQTKKEKTKSLAIPAVISGFFGVTEPAIYGLTLPRKKPFVLSCIAAAIGGGMIGLFGTKNWMMGGLGLFSIPTTIGKNGLDWSVRGYIIALLVSTLLGILLQLMFGRKSVDAPLLDEASDKLTTEVEDTNVSYNVSTTINSPLTGTVIALSDIKDDVFASGVMGKGVAIKPTIGQVVAPNAGVVQMVFPGGHAVGLITTAGTELLIHLGMDTVQLAGDGFEVLVEKGQHVLEGEALIKFDLQKIKDRGYDITSPIIITNTKKYHTVNVVAGKQVAQGDKLLNLK</sequence>
<dbReference type="GO" id="GO:0016740">
    <property type="term" value="F:transferase activity"/>
    <property type="evidence" value="ECO:0007669"/>
    <property type="project" value="UniProtKB-KW"/>
</dbReference>
<dbReference type="InterPro" id="IPR011297">
    <property type="entry name" value="PTS_IIABC_b_glu"/>
</dbReference>
<dbReference type="PROSITE" id="PS51103">
    <property type="entry name" value="PTS_EIIC_TYPE_1"/>
    <property type="match status" value="1"/>
</dbReference>
<name>A0ABY4PEG5_9LACO</name>
<dbReference type="EC" id="2.7.1.-" evidence="16"/>
<keyword evidence="8" id="KW-0418">Kinase</keyword>
<evidence type="ECO:0000259" key="15">
    <source>
        <dbReference type="PROSITE" id="PS51103"/>
    </source>
</evidence>
<keyword evidence="3" id="KW-1003">Cell membrane</keyword>
<dbReference type="PANTHER" id="PTHR30175:SF1">
    <property type="entry name" value="PTS SYSTEM ARBUTIN-, CELLOBIOSE-, AND SALICIN-SPECIFIC EIIBC COMPONENT-RELATED"/>
    <property type="match status" value="1"/>
</dbReference>
<protein>
    <submittedName>
        <fullName evidence="16">Beta-glucoside-specific PTS transporter subunit IIABC</fullName>
        <ecNumber evidence="16">2.7.1.-</ecNumber>
    </submittedName>
</protein>